<proteinExistence type="predicted"/>
<dbReference type="PANTHER" id="PTHR47506:SF1">
    <property type="entry name" value="HTH-TYPE TRANSCRIPTIONAL REGULATOR YJDC"/>
    <property type="match status" value="1"/>
</dbReference>
<keyword evidence="3" id="KW-0804">Transcription</keyword>
<accession>A0A1W9YVB2</accession>
<protein>
    <submittedName>
        <fullName evidence="6">TetR family transcriptional regulator</fullName>
    </submittedName>
</protein>
<comment type="caution">
    <text evidence="6">The sequence shown here is derived from an EMBL/GenBank/DDBJ whole genome shotgun (WGS) entry which is preliminary data.</text>
</comment>
<evidence type="ECO:0000256" key="3">
    <source>
        <dbReference type="ARBA" id="ARBA00023163"/>
    </source>
</evidence>
<dbReference type="RefSeq" id="WP_083059732.1">
    <property type="nucleotide sequence ID" value="NZ_JACKVM010000014.1"/>
</dbReference>
<dbReference type="AlphaFoldDB" id="A0A1W9YVB2"/>
<keyword evidence="7" id="KW-1185">Reference proteome</keyword>
<dbReference type="EMBL" id="MVHJ01000012">
    <property type="protein sequence ID" value="ORA04004.1"/>
    <property type="molecule type" value="Genomic_DNA"/>
</dbReference>
<dbReference type="Proteomes" id="UP000192366">
    <property type="component" value="Unassembled WGS sequence"/>
</dbReference>
<evidence type="ECO:0000256" key="2">
    <source>
        <dbReference type="ARBA" id="ARBA00023125"/>
    </source>
</evidence>
<evidence type="ECO:0000259" key="5">
    <source>
        <dbReference type="PROSITE" id="PS50977"/>
    </source>
</evidence>
<keyword evidence="2 4" id="KW-0238">DNA-binding</keyword>
<dbReference type="GO" id="GO:0003677">
    <property type="term" value="F:DNA binding"/>
    <property type="evidence" value="ECO:0007669"/>
    <property type="project" value="UniProtKB-UniRule"/>
</dbReference>
<evidence type="ECO:0000256" key="4">
    <source>
        <dbReference type="PROSITE-ProRule" id="PRU00335"/>
    </source>
</evidence>
<dbReference type="PANTHER" id="PTHR47506">
    <property type="entry name" value="TRANSCRIPTIONAL REGULATORY PROTEIN"/>
    <property type="match status" value="1"/>
</dbReference>
<dbReference type="Pfam" id="PF00440">
    <property type="entry name" value="TetR_N"/>
    <property type="match status" value="1"/>
</dbReference>
<feature type="domain" description="HTH tetR-type" evidence="5">
    <location>
        <begin position="8"/>
        <end position="68"/>
    </location>
</feature>
<dbReference type="PROSITE" id="PS50977">
    <property type="entry name" value="HTH_TETR_2"/>
    <property type="match status" value="1"/>
</dbReference>
<sequence>MAIGRPLGFHPQQVLDTATRLFWERGFDGVSISDLTEATGVNRRSLYATFGSKEDLFRRAVEHYVCGYGGYAAEALARPTARAVAHAMVHGAADATTAPGRPAGCLLVQGGADLADLRGAGVAVLADRFTEAQAGGELPGADPVALARWISAICQGIAVQARSGATREELHAIADMSLRAWPEDGQ</sequence>
<dbReference type="SUPFAM" id="SSF48498">
    <property type="entry name" value="Tetracyclin repressor-like, C-terminal domain"/>
    <property type="match status" value="1"/>
</dbReference>
<evidence type="ECO:0000313" key="6">
    <source>
        <dbReference type="EMBL" id="ORA04004.1"/>
    </source>
</evidence>
<evidence type="ECO:0000256" key="1">
    <source>
        <dbReference type="ARBA" id="ARBA00023015"/>
    </source>
</evidence>
<dbReference type="InterPro" id="IPR036271">
    <property type="entry name" value="Tet_transcr_reg_TetR-rel_C_sf"/>
</dbReference>
<evidence type="ECO:0000313" key="7">
    <source>
        <dbReference type="Proteomes" id="UP000192366"/>
    </source>
</evidence>
<reference evidence="6 7" key="1">
    <citation type="submission" date="2017-02" db="EMBL/GenBank/DDBJ databases">
        <title>The new phylogeny of genus Mycobacterium.</title>
        <authorList>
            <person name="Tortoli E."/>
            <person name="Trovato A."/>
            <person name="Cirillo D.M."/>
        </authorList>
    </citation>
    <scope>NUCLEOTIDE SEQUENCE [LARGE SCALE GENOMIC DNA]</scope>
    <source>
        <strain evidence="6 7">DSM 45578</strain>
    </source>
</reference>
<gene>
    <name evidence="6" type="ORF">BST17_16055</name>
</gene>
<organism evidence="6 7">
    <name type="scientific">Mycolicibacterium bacteremicum</name>
    <name type="common">Mycobacterium bacteremicum</name>
    <dbReference type="NCBI Taxonomy" id="564198"/>
    <lineage>
        <taxon>Bacteria</taxon>
        <taxon>Bacillati</taxon>
        <taxon>Actinomycetota</taxon>
        <taxon>Actinomycetes</taxon>
        <taxon>Mycobacteriales</taxon>
        <taxon>Mycobacteriaceae</taxon>
        <taxon>Mycolicibacterium</taxon>
    </lineage>
</organism>
<dbReference type="PRINTS" id="PR00455">
    <property type="entry name" value="HTHTETR"/>
</dbReference>
<dbReference type="SUPFAM" id="SSF46689">
    <property type="entry name" value="Homeodomain-like"/>
    <property type="match status" value="1"/>
</dbReference>
<dbReference type="Gene3D" id="1.10.357.10">
    <property type="entry name" value="Tetracycline Repressor, domain 2"/>
    <property type="match status" value="1"/>
</dbReference>
<name>A0A1W9YVB2_MYCBA</name>
<dbReference type="InterPro" id="IPR009057">
    <property type="entry name" value="Homeodomain-like_sf"/>
</dbReference>
<keyword evidence="1" id="KW-0805">Transcription regulation</keyword>
<dbReference type="STRING" id="564198.BST17_16055"/>
<dbReference type="Gene3D" id="1.10.10.60">
    <property type="entry name" value="Homeodomain-like"/>
    <property type="match status" value="1"/>
</dbReference>
<dbReference type="InterPro" id="IPR001647">
    <property type="entry name" value="HTH_TetR"/>
</dbReference>
<dbReference type="OrthoDB" id="9805134at2"/>
<feature type="DNA-binding region" description="H-T-H motif" evidence="4">
    <location>
        <begin position="31"/>
        <end position="50"/>
    </location>
</feature>